<protein>
    <submittedName>
        <fullName evidence="2">Uncharacterized protein</fullName>
    </submittedName>
</protein>
<keyword evidence="1" id="KW-0472">Membrane</keyword>
<reference evidence="2" key="1">
    <citation type="journal article" date="2014" name="Genome Biol. Evol.">
        <title>Pangenome evidence for extensive interdomain horizontal transfer affecting lineage core and shell genes in uncultured planktonic thaumarchaeota and euryarchaeota.</title>
        <authorList>
            <person name="Deschamps P."/>
            <person name="Zivanovic Y."/>
            <person name="Moreira D."/>
            <person name="Rodriguez-Valera F."/>
            <person name="Lopez-Garcia P."/>
        </authorList>
    </citation>
    <scope>NUCLEOTIDE SEQUENCE</scope>
</reference>
<evidence type="ECO:0000313" key="2">
    <source>
        <dbReference type="EMBL" id="AIF02926.1"/>
    </source>
</evidence>
<accession>A0A075GFZ5</accession>
<sequence length="93" mass="10159">MLVDKKILAGGVSMIVVGMILSGVLADMTPIGREGMTEEEKYEFMVNERENEDFKTLAGILVGVGFLLILISFGARRKRKGGAKKTEKKPATK</sequence>
<dbReference type="EMBL" id="KF900665">
    <property type="protein sequence ID" value="AIF02926.1"/>
    <property type="molecule type" value="Genomic_DNA"/>
</dbReference>
<evidence type="ECO:0000256" key="1">
    <source>
        <dbReference type="SAM" id="Phobius"/>
    </source>
</evidence>
<organism evidence="2">
    <name type="scientific">uncultured marine thaumarchaeote KM3_15_F02</name>
    <dbReference type="NCBI Taxonomy" id="1456029"/>
    <lineage>
        <taxon>Archaea</taxon>
        <taxon>Nitrososphaerota</taxon>
        <taxon>environmental samples</taxon>
    </lineage>
</organism>
<feature type="transmembrane region" description="Helical" evidence="1">
    <location>
        <begin position="54"/>
        <end position="75"/>
    </location>
</feature>
<feature type="transmembrane region" description="Helical" evidence="1">
    <location>
        <begin position="7"/>
        <end position="26"/>
    </location>
</feature>
<dbReference type="AlphaFoldDB" id="A0A075GFZ5"/>
<name>A0A075GFZ5_9ARCH</name>
<keyword evidence="1" id="KW-0812">Transmembrane</keyword>
<proteinExistence type="predicted"/>
<keyword evidence="1" id="KW-1133">Transmembrane helix</keyword>